<keyword evidence="5 6" id="KW-0472">Membrane</keyword>
<feature type="transmembrane region" description="Helical" evidence="6">
    <location>
        <begin position="236"/>
        <end position="259"/>
    </location>
</feature>
<reference evidence="9" key="1">
    <citation type="journal article" date="2022" name="Int. J. Syst. Evol. Microbiol.">
        <title>Anaeromyxobacter oryzae sp. nov., Anaeromyxobacter diazotrophicus sp. nov. and Anaeromyxobacter paludicola sp. nov., isolated from paddy soils.</title>
        <authorList>
            <person name="Itoh H."/>
            <person name="Xu Z."/>
            <person name="Mise K."/>
            <person name="Masuda Y."/>
            <person name="Ushijima N."/>
            <person name="Hayakawa C."/>
            <person name="Shiratori Y."/>
            <person name="Senoo K."/>
        </authorList>
    </citation>
    <scope>NUCLEOTIDE SEQUENCE [LARGE SCALE GENOMIC DNA]</scope>
    <source>
        <strain evidence="9">Red630</strain>
    </source>
</reference>
<evidence type="ECO:0000313" key="8">
    <source>
        <dbReference type="EMBL" id="BDG08847.1"/>
    </source>
</evidence>
<keyword evidence="9" id="KW-1185">Reference proteome</keyword>
<keyword evidence="2 6" id="KW-0812">Transmembrane</keyword>
<feature type="transmembrane region" description="Helical" evidence="6">
    <location>
        <begin position="173"/>
        <end position="196"/>
    </location>
</feature>
<feature type="transmembrane region" description="Helical" evidence="6">
    <location>
        <begin position="67"/>
        <end position="87"/>
    </location>
</feature>
<evidence type="ECO:0000256" key="4">
    <source>
        <dbReference type="ARBA" id="ARBA00022989"/>
    </source>
</evidence>
<name>A0ABM7XAK2_9BACT</name>
<dbReference type="EMBL" id="AP025592">
    <property type="protein sequence ID" value="BDG08847.1"/>
    <property type="molecule type" value="Genomic_DNA"/>
</dbReference>
<comment type="subcellular location">
    <subcellularLocation>
        <location evidence="1">Membrane</location>
        <topology evidence="1">Multi-pass membrane protein</topology>
    </subcellularLocation>
</comment>
<feature type="transmembrane region" description="Helical" evidence="6">
    <location>
        <begin position="203"/>
        <end position="224"/>
    </location>
</feature>
<protein>
    <submittedName>
        <fullName evidence="8">Cytochrome c biogenesis protein ResC</fullName>
    </submittedName>
</protein>
<dbReference type="Pfam" id="PF01578">
    <property type="entry name" value="Cytochrom_C_asm"/>
    <property type="match status" value="1"/>
</dbReference>
<keyword evidence="3" id="KW-0201">Cytochrome c-type biogenesis</keyword>
<accession>A0ABM7XAK2</accession>
<evidence type="ECO:0000313" key="9">
    <source>
        <dbReference type="Proteomes" id="UP001162734"/>
    </source>
</evidence>
<organism evidence="8 9">
    <name type="scientific">Anaeromyxobacter paludicola</name>
    <dbReference type="NCBI Taxonomy" id="2918171"/>
    <lineage>
        <taxon>Bacteria</taxon>
        <taxon>Pseudomonadati</taxon>
        <taxon>Myxococcota</taxon>
        <taxon>Myxococcia</taxon>
        <taxon>Myxococcales</taxon>
        <taxon>Cystobacterineae</taxon>
        <taxon>Anaeromyxobacteraceae</taxon>
        <taxon>Anaeromyxobacter</taxon>
    </lineage>
</organism>
<evidence type="ECO:0000256" key="5">
    <source>
        <dbReference type="ARBA" id="ARBA00023136"/>
    </source>
</evidence>
<proteinExistence type="predicted"/>
<feature type="transmembrane region" description="Helical" evidence="6">
    <location>
        <begin position="93"/>
        <end position="114"/>
    </location>
</feature>
<evidence type="ECO:0000256" key="6">
    <source>
        <dbReference type="SAM" id="Phobius"/>
    </source>
</evidence>
<dbReference type="RefSeq" id="WP_248346119.1">
    <property type="nucleotide sequence ID" value="NZ_AP025592.1"/>
</dbReference>
<evidence type="ECO:0000256" key="2">
    <source>
        <dbReference type="ARBA" id="ARBA00022692"/>
    </source>
</evidence>
<feature type="domain" description="Cytochrome c assembly protein" evidence="7">
    <location>
        <begin position="75"/>
        <end position="263"/>
    </location>
</feature>
<dbReference type="InterPro" id="IPR002541">
    <property type="entry name" value="Cyt_c_assembly"/>
</dbReference>
<dbReference type="PANTHER" id="PTHR30071">
    <property type="entry name" value="HEME EXPORTER PROTEIN C"/>
    <property type="match status" value="1"/>
</dbReference>
<sequence>MESFLFGVALALDAASALLQAAGLLPGRSGARRAGRVLMASALLPHGAAIALRWAEVGHGPWNTRYEVLSGRAFVLVALWLAASAVAPGLRALGALVAAAASLLLAWAATAFQLRVEAPIIFKSGWFPFHVLFTKLFAASVVLAATCAAAYLWKARRPAALPALPDPERLDLYAHRFLLLSFFSLGAMVMAGALWANDSWGRYWAWDPIETASLSTWLAFGAILHFRVLHRWTGRAMAWLTLLAFALALALFYAVALMLPSVHNASMLSG</sequence>
<keyword evidence="4 6" id="KW-1133">Transmembrane helix</keyword>
<evidence type="ECO:0000256" key="3">
    <source>
        <dbReference type="ARBA" id="ARBA00022748"/>
    </source>
</evidence>
<dbReference type="Proteomes" id="UP001162734">
    <property type="component" value="Chromosome"/>
</dbReference>
<evidence type="ECO:0000256" key="1">
    <source>
        <dbReference type="ARBA" id="ARBA00004141"/>
    </source>
</evidence>
<gene>
    <name evidence="8" type="ORF">AMPC_19600</name>
</gene>
<dbReference type="PANTHER" id="PTHR30071:SF1">
    <property type="entry name" value="CYTOCHROME B_B6 PROTEIN-RELATED"/>
    <property type="match status" value="1"/>
</dbReference>
<evidence type="ECO:0000259" key="7">
    <source>
        <dbReference type="Pfam" id="PF01578"/>
    </source>
</evidence>
<feature type="transmembrane region" description="Helical" evidence="6">
    <location>
        <begin position="126"/>
        <end position="153"/>
    </location>
</feature>
<dbReference type="InterPro" id="IPR045062">
    <property type="entry name" value="Cyt_c_biogenesis_CcsA/CcmC"/>
</dbReference>
<feature type="transmembrane region" description="Helical" evidence="6">
    <location>
        <begin position="37"/>
        <end position="55"/>
    </location>
</feature>